<dbReference type="RefSeq" id="XP_043183156.1">
    <property type="nucleotide sequence ID" value="XM_043327771.1"/>
</dbReference>
<accession>A0A8H8SYV6</accession>
<sequence length="226" mass="24544">MATRSWSPSPAHSPVDQGQLESLLPPASPELGKVSLKQVIHLLWGLQSQVDCIDWTLLEQNEINQEVCTNVKNILQAVDVVKDGLAQLQLTQGCTQSQTYWQGSTIPWGPAPIISTGAPQRNPLSLFNPYPSSSFPLGLPPAAPAAPPAAPQVTLAPPPAPSTVEVDHPDAIKGKIGLEAKQWLTRMLAWVCLNQRQFSMDLEFLSCLLMNMMEAGRPGLTPIWTN</sequence>
<protein>
    <submittedName>
        <fullName evidence="2">Uncharacterized protein</fullName>
    </submittedName>
</protein>
<evidence type="ECO:0000256" key="1">
    <source>
        <dbReference type="SAM" id="MobiDB-lite"/>
    </source>
</evidence>
<evidence type="ECO:0000313" key="2">
    <source>
        <dbReference type="EMBL" id="QRW22919.1"/>
    </source>
</evidence>
<name>A0A8H8SYV6_9AGAM</name>
<dbReference type="EMBL" id="CP059666">
    <property type="protein sequence ID" value="QRW22919.1"/>
    <property type="molecule type" value="Genomic_DNA"/>
</dbReference>
<reference evidence="2" key="1">
    <citation type="submission" date="2020-05" db="EMBL/GenBank/DDBJ databases">
        <title>Evolutionary and genomic comparisons of hybrid uninucleate and nonhybrid Rhizoctonia fungi.</title>
        <authorList>
            <person name="Li C."/>
            <person name="Chen X."/>
        </authorList>
    </citation>
    <scope>NUCLEOTIDE SEQUENCE</scope>
    <source>
        <strain evidence="2">AG-1 IA</strain>
    </source>
</reference>
<organism evidence="2 3">
    <name type="scientific">Rhizoctonia solani</name>
    <dbReference type="NCBI Taxonomy" id="456999"/>
    <lineage>
        <taxon>Eukaryota</taxon>
        <taxon>Fungi</taxon>
        <taxon>Dikarya</taxon>
        <taxon>Basidiomycota</taxon>
        <taxon>Agaricomycotina</taxon>
        <taxon>Agaricomycetes</taxon>
        <taxon>Cantharellales</taxon>
        <taxon>Ceratobasidiaceae</taxon>
        <taxon>Rhizoctonia</taxon>
    </lineage>
</organism>
<evidence type="ECO:0000313" key="3">
    <source>
        <dbReference type="Proteomes" id="UP000650533"/>
    </source>
</evidence>
<feature type="region of interest" description="Disordered" evidence="1">
    <location>
        <begin position="1"/>
        <end position="24"/>
    </location>
</feature>
<dbReference type="GeneID" id="67030234"/>
<gene>
    <name evidence="2" type="ORF">RhiXN_07955</name>
</gene>
<feature type="compositionally biased region" description="Polar residues" evidence="1">
    <location>
        <begin position="1"/>
        <end position="10"/>
    </location>
</feature>
<proteinExistence type="predicted"/>
<dbReference type="Proteomes" id="UP000650533">
    <property type="component" value="Chromosome 9"/>
</dbReference>
<dbReference type="AlphaFoldDB" id="A0A8H8SYV6"/>
<dbReference type="KEGG" id="rsx:RhiXN_07955"/>